<sequence length="465" mass="54175">MNEHAEIITEPSIGQLDHLKYLTESAGKQNVPYMVFETFLSKINVEMIEKTLSFMVKRHESLRTIFPVIDGEIKQVILPYEEETYKLEQFEIQSEKDFLPTRTMLYQNASQSFSNLDQGPHVKFILIKNADNYFFSFLINHIFCDAWSLRVIEQELFAIYTSYVKGEEPKLPPLKLQLKDYCFRQNAYLHQHKDQLSEFWANKLKGFNQTLRIEDFYRSYSKRNQKALQPEKKIETEQELTAVLNQEKTMVFSSTFVQQNYLKIKTLAQRKHCTVSAIVYASFYALIFLYSKKSRVLLAALVADRGKLENRQLIGCLLGGTYLPMNVTEEISLDELIDQAFPNLLEGIQQVIYCHSFLGITGSVLRTSSDMYTNYIPVDGPLNPQESQKFSKEHRVDEGIYYAINCMVYEYSNGLAVNWRYNTGVFAKELMEDLVKCHETIMDSIIKNDKLTLKEIRAHLQLEEL</sequence>
<keyword evidence="3" id="KW-1185">Reference proteome</keyword>
<protein>
    <recommendedName>
        <fullName evidence="1">Condensation domain-containing protein</fullName>
    </recommendedName>
</protein>
<proteinExistence type="predicted"/>
<dbReference type="Proteomes" id="UP000094313">
    <property type="component" value="Chromosome"/>
</dbReference>
<organism evidence="2 3">
    <name type="scientific">Pedobacter steynii</name>
    <dbReference type="NCBI Taxonomy" id="430522"/>
    <lineage>
        <taxon>Bacteria</taxon>
        <taxon>Pseudomonadati</taxon>
        <taxon>Bacteroidota</taxon>
        <taxon>Sphingobacteriia</taxon>
        <taxon>Sphingobacteriales</taxon>
        <taxon>Sphingobacteriaceae</taxon>
        <taxon>Pedobacter</taxon>
    </lineage>
</organism>
<evidence type="ECO:0000259" key="1">
    <source>
        <dbReference type="Pfam" id="PF00668"/>
    </source>
</evidence>
<accession>A0A1D7QND4</accession>
<dbReference type="Pfam" id="PF00668">
    <property type="entry name" value="Condensation"/>
    <property type="match status" value="1"/>
</dbReference>
<feature type="domain" description="Condensation" evidence="1">
    <location>
        <begin position="39"/>
        <end position="316"/>
    </location>
</feature>
<dbReference type="GO" id="GO:0003824">
    <property type="term" value="F:catalytic activity"/>
    <property type="evidence" value="ECO:0007669"/>
    <property type="project" value="InterPro"/>
</dbReference>
<evidence type="ECO:0000313" key="3">
    <source>
        <dbReference type="Proteomes" id="UP000094313"/>
    </source>
</evidence>
<dbReference type="InterPro" id="IPR023213">
    <property type="entry name" value="CAT-like_dom_sf"/>
</dbReference>
<dbReference type="Gene3D" id="3.30.559.10">
    <property type="entry name" value="Chloramphenicol acetyltransferase-like domain"/>
    <property type="match status" value="1"/>
</dbReference>
<dbReference type="GO" id="GO:0005737">
    <property type="term" value="C:cytoplasm"/>
    <property type="evidence" value="ECO:0007669"/>
    <property type="project" value="TreeGrafter"/>
</dbReference>
<dbReference type="GO" id="GO:0043041">
    <property type="term" value="P:amino acid activation for nonribosomal peptide biosynthetic process"/>
    <property type="evidence" value="ECO:0007669"/>
    <property type="project" value="TreeGrafter"/>
</dbReference>
<dbReference type="PANTHER" id="PTHR45527:SF1">
    <property type="entry name" value="FATTY ACID SYNTHASE"/>
    <property type="match status" value="1"/>
</dbReference>
<dbReference type="Gene3D" id="3.30.559.30">
    <property type="entry name" value="Nonribosomal peptide synthetase, condensation domain"/>
    <property type="match status" value="1"/>
</dbReference>
<evidence type="ECO:0000313" key="2">
    <source>
        <dbReference type="EMBL" id="AOM80176.1"/>
    </source>
</evidence>
<dbReference type="GO" id="GO:0031177">
    <property type="term" value="F:phosphopantetheine binding"/>
    <property type="evidence" value="ECO:0007669"/>
    <property type="project" value="TreeGrafter"/>
</dbReference>
<reference evidence="2 3" key="1">
    <citation type="submission" date="2016-08" db="EMBL/GenBank/DDBJ databases">
        <authorList>
            <person name="Seilhamer J.J."/>
        </authorList>
    </citation>
    <scope>NUCLEOTIDE SEQUENCE [LARGE SCALE GENOMIC DNA]</scope>
    <source>
        <strain evidence="2 3">DX4</strain>
    </source>
</reference>
<dbReference type="PANTHER" id="PTHR45527">
    <property type="entry name" value="NONRIBOSOMAL PEPTIDE SYNTHETASE"/>
    <property type="match status" value="1"/>
</dbReference>
<dbReference type="AlphaFoldDB" id="A0A1D7QND4"/>
<name>A0A1D7QND4_9SPHI</name>
<dbReference type="KEGG" id="psty:BFS30_25245"/>
<dbReference type="InterPro" id="IPR001242">
    <property type="entry name" value="Condensation_dom"/>
</dbReference>
<dbReference type="GO" id="GO:0044550">
    <property type="term" value="P:secondary metabolite biosynthetic process"/>
    <property type="evidence" value="ECO:0007669"/>
    <property type="project" value="TreeGrafter"/>
</dbReference>
<dbReference type="EMBL" id="CP017141">
    <property type="protein sequence ID" value="AOM80176.1"/>
    <property type="molecule type" value="Genomic_DNA"/>
</dbReference>
<gene>
    <name evidence="2" type="ORF">BFS30_25245</name>
</gene>
<dbReference type="SUPFAM" id="SSF52777">
    <property type="entry name" value="CoA-dependent acyltransferases"/>
    <property type="match status" value="2"/>
</dbReference>